<gene>
    <name evidence="3" type="ORF">DDF65_14955</name>
</gene>
<dbReference type="InterPro" id="IPR011042">
    <property type="entry name" value="6-blade_b-propeller_TolB-like"/>
</dbReference>
<dbReference type="Gene3D" id="3.40.50.1820">
    <property type="entry name" value="alpha/beta hydrolase"/>
    <property type="match status" value="1"/>
</dbReference>
<dbReference type="InterPro" id="IPR029058">
    <property type="entry name" value="AB_hydrolase_fold"/>
</dbReference>
<dbReference type="InterPro" id="IPR053536">
    <property type="entry name" value="Lasso_peptide_isopeptidase"/>
</dbReference>
<feature type="domain" description="Peptidase S9 prolyl oligopeptidase catalytic" evidence="2">
    <location>
        <begin position="474"/>
        <end position="635"/>
    </location>
</feature>
<evidence type="ECO:0000313" key="3">
    <source>
        <dbReference type="EMBL" id="PVM79397.1"/>
    </source>
</evidence>
<dbReference type="SUPFAM" id="SSF53474">
    <property type="entry name" value="alpha/beta-Hydrolases"/>
    <property type="match status" value="1"/>
</dbReference>
<organism evidence="3 4">
    <name type="scientific">Caulobacter radicis</name>
    <dbReference type="NCBI Taxonomy" id="2172650"/>
    <lineage>
        <taxon>Bacteria</taxon>
        <taxon>Pseudomonadati</taxon>
        <taxon>Pseudomonadota</taxon>
        <taxon>Alphaproteobacteria</taxon>
        <taxon>Caulobacterales</taxon>
        <taxon>Caulobacteraceae</taxon>
        <taxon>Caulobacter</taxon>
    </lineage>
</organism>
<reference evidence="3 4" key="1">
    <citation type="submission" date="2018-04" db="EMBL/GenBank/DDBJ databases">
        <title>The genome sequence of Caulobacter sp. 736.</title>
        <authorList>
            <person name="Gao J."/>
            <person name="Sun J."/>
        </authorList>
    </citation>
    <scope>NUCLEOTIDE SEQUENCE [LARGE SCALE GENOMIC DNA]</scope>
    <source>
        <strain evidence="3 4">736</strain>
    </source>
</reference>
<sequence>MVSLIAWAAAATIASAPPAPPTLSDLVEVVDISSLAVSPDGRWAAYRQEQSSLARNAKLLSWWVADLQGSGPPRRLAEGGEALWTDAGTLPAEPPLWSPDSRRFYVRALVDGAVQAWSVDLADGGRRLTSEDGDIADLALVEGGARLSFTVGASRAAVRLAEQRQKDEGVLIDASIDPAQNLFDAAPVNGRPAAQRLTGRWFRRQGLLAAAPRIRKSVPAAGGPVRTEDDPVALAGDGATRGKAAASPDGFGMARLADGRLDVTRPSGEVVACRVADCASVKALAWRPGADELVLTLGDSARRQRLAVWRPGRAQRPGPLRALASSQGLIGGGAADTPCALTATTAVCVAAEPTTPPRLVSINLAGKPRTRVLAAPNQTLDGAAKPGARLFEWRAADGRAFAGWLMLPAGPPRRSPLFVTYYLCEGYLRGGFGDEFPLGAMAQAGVATLCINKAYQSEASHDPVADYRTGLSAVQAAVDRLATEGLVDRARIGMGGFSFGSEVTTWTAMNSNLLAAASIASTQMEPAYYWLNGAAGRDNHAVLKRSWGLGPPEETPERWKLISPALNAARIRAPLLMQLPEQEYRLSFELFARLSNSATPVDLYVFPEEPHMKTQPRHRLAVYQRNLDWFRFWLQGHVDPDPTRAGQYARWSRMAQRRAAAGAP</sequence>
<keyword evidence="1" id="KW-0378">Hydrolase</keyword>
<dbReference type="InterPro" id="IPR001375">
    <property type="entry name" value="Peptidase_S9_cat"/>
</dbReference>
<dbReference type="AlphaFoldDB" id="A0A2T9JIM5"/>
<dbReference type="PANTHER" id="PTHR42776">
    <property type="entry name" value="SERINE PEPTIDASE S9 FAMILY MEMBER"/>
    <property type="match status" value="1"/>
</dbReference>
<evidence type="ECO:0000313" key="4">
    <source>
        <dbReference type="Proteomes" id="UP000244913"/>
    </source>
</evidence>
<comment type="caution">
    <text evidence="3">The sequence shown here is derived from an EMBL/GenBank/DDBJ whole genome shotgun (WGS) entry which is preliminary data.</text>
</comment>
<dbReference type="Gene3D" id="2.120.10.30">
    <property type="entry name" value="TolB, C-terminal domain"/>
    <property type="match status" value="1"/>
</dbReference>
<dbReference type="Pfam" id="PF00326">
    <property type="entry name" value="Peptidase_S9"/>
    <property type="match status" value="1"/>
</dbReference>
<dbReference type="NCBIfam" id="NF033523">
    <property type="entry name" value="lasso_peptidase"/>
    <property type="match status" value="1"/>
</dbReference>
<dbReference type="PANTHER" id="PTHR42776:SF27">
    <property type="entry name" value="DIPEPTIDYL PEPTIDASE FAMILY MEMBER 6"/>
    <property type="match status" value="1"/>
</dbReference>
<dbReference type="SUPFAM" id="SSF82171">
    <property type="entry name" value="DPP6 N-terminal domain-like"/>
    <property type="match status" value="1"/>
</dbReference>
<dbReference type="Proteomes" id="UP000244913">
    <property type="component" value="Unassembled WGS sequence"/>
</dbReference>
<proteinExistence type="predicted"/>
<accession>A0A2T9JAZ2</accession>
<accession>A0A2T9JIM5</accession>
<dbReference type="EMBL" id="QDKP01000043">
    <property type="protein sequence ID" value="PVM79397.1"/>
    <property type="molecule type" value="Genomic_DNA"/>
</dbReference>
<protein>
    <submittedName>
        <fullName evidence="3">Atxe2 family lasso peptide isopeptidase</fullName>
    </submittedName>
</protein>
<dbReference type="GO" id="GO:0004252">
    <property type="term" value="F:serine-type endopeptidase activity"/>
    <property type="evidence" value="ECO:0007669"/>
    <property type="project" value="TreeGrafter"/>
</dbReference>
<keyword evidence="4" id="KW-1185">Reference proteome</keyword>
<evidence type="ECO:0000256" key="1">
    <source>
        <dbReference type="ARBA" id="ARBA00022801"/>
    </source>
</evidence>
<evidence type="ECO:0000259" key="2">
    <source>
        <dbReference type="Pfam" id="PF00326"/>
    </source>
</evidence>
<dbReference type="GO" id="GO:0006508">
    <property type="term" value="P:proteolysis"/>
    <property type="evidence" value="ECO:0007669"/>
    <property type="project" value="InterPro"/>
</dbReference>
<name>A0A2T9JIM5_9CAUL</name>